<dbReference type="AlphaFoldDB" id="A0A1E3RB65"/>
<evidence type="ECO:0000259" key="1">
    <source>
        <dbReference type="Pfam" id="PF02470"/>
    </source>
</evidence>
<sequence>MPDSIGLYVNNPVSQMGYEIGRVSAITSSPTSVRVDFTVDAQRSLPEDVQAVIRSTSILADRSLELVGNYEAGPKLAVGECIPLGRSMTPKSLSEVIGASTDFVNSISPADSTNVAGVLQGFDEALRGQGPNANMLLTTTASVLDSPDQAIGDLGSITTNLGVLTSSLVDLEPTLKGVFSDADFIAPELVTVSWHTTEAYEGIIPVLTMAADLESQLGPQIQQTLDAVSVQIRKMTPRAPFYASVLNIAPRLLNGVVNQVNSHQPEILRYRPPLYRVRTPDGVLQCNIMNASVPGSCANVQGTPYAVDVALLQYVLTEANR</sequence>
<name>A0A1E3RB65_9MYCO</name>
<dbReference type="InterPro" id="IPR003399">
    <property type="entry name" value="Mce/MlaD"/>
</dbReference>
<dbReference type="InterPro" id="IPR052336">
    <property type="entry name" value="MlaD_Phospholipid_Transporter"/>
</dbReference>
<evidence type="ECO:0000313" key="3">
    <source>
        <dbReference type="Proteomes" id="UP000094243"/>
    </source>
</evidence>
<gene>
    <name evidence="2" type="ORF">BHQ17_20230</name>
</gene>
<proteinExistence type="predicted"/>
<reference evidence="3" key="1">
    <citation type="submission" date="2016-09" db="EMBL/GenBank/DDBJ databases">
        <authorList>
            <person name="Greninger A.L."/>
            <person name="Jerome K.R."/>
            <person name="Mcnair B."/>
            <person name="Wallis C."/>
            <person name="Fang F."/>
        </authorList>
    </citation>
    <scope>NUCLEOTIDE SEQUENCE [LARGE SCALE GENOMIC DNA]</scope>
    <source>
        <strain evidence="3">M7</strain>
    </source>
</reference>
<feature type="domain" description="Mce/MlaD" evidence="1">
    <location>
        <begin position="2"/>
        <end position="67"/>
    </location>
</feature>
<dbReference type="PANTHER" id="PTHR33371:SF4">
    <property type="entry name" value="INTERMEMBRANE PHOSPHOLIPID TRANSPORT SYSTEM BINDING PROTEIN MLAD"/>
    <property type="match status" value="1"/>
</dbReference>
<dbReference type="EMBL" id="MIGZ01000139">
    <property type="protein sequence ID" value="ODQ86622.1"/>
    <property type="molecule type" value="Genomic_DNA"/>
</dbReference>
<dbReference type="Pfam" id="PF02470">
    <property type="entry name" value="MlaD"/>
    <property type="match status" value="1"/>
</dbReference>
<organism evidence="2 3">
    <name type="scientific">Mycolicibacterium holsaticum</name>
    <dbReference type="NCBI Taxonomy" id="152142"/>
    <lineage>
        <taxon>Bacteria</taxon>
        <taxon>Bacillati</taxon>
        <taxon>Actinomycetota</taxon>
        <taxon>Actinomycetes</taxon>
        <taxon>Mycobacteriales</taxon>
        <taxon>Mycobacteriaceae</taxon>
        <taxon>Mycolicibacterium</taxon>
    </lineage>
</organism>
<dbReference type="Proteomes" id="UP000094243">
    <property type="component" value="Unassembled WGS sequence"/>
</dbReference>
<comment type="caution">
    <text evidence="2">The sequence shown here is derived from an EMBL/GenBank/DDBJ whole genome shotgun (WGS) entry which is preliminary data.</text>
</comment>
<accession>A0A1E3RB65</accession>
<keyword evidence="3" id="KW-1185">Reference proteome</keyword>
<protein>
    <submittedName>
        <fullName evidence="2">Mammalian cell entry protein</fullName>
    </submittedName>
</protein>
<dbReference type="PANTHER" id="PTHR33371">
    <property type="entry name" value="INTERMEMBRANE PHOSPHOLIPID TRANSPORT SYSTEM BINDING PROTEIN MLAD-RELATED"/>
    <property type="match status" value="1"/>
</dbReference>
<evidence type="ECO:0000313" key="2">
    <source>
        <dbReference type="EMBL" id="ODQ86622.1"/>
    </source>
</evidence>